<evidence type="ECO:0000313" key="1">
    <source>
        <dbReference type="EMBL" id="RFB86758.1"/>
    </source>
</evidence>
<evidence type="ECO:0000313" key="2">
    <source>
        <dbReference type="Proteomes" id="UP000256748"/>
    </source>
</evidence>
<reference evidence="1 2" key="1">
    <citation type="submission" date="2017-03" db="EMBL/GenBank/DDBJ databases">
        <title>Genome analysis of Rhizobial strains effectives or ineffectives for nitrogen fixation isolated from bean seeds.</title>
        <authorList>
            <person name="Peralta H."/>
            <person name="Aguilar-Vera A."/>
            <person name="Mora Y."/>
            <person name="Vargas-Lagunas C."/>
            <person name="Girard L."/>
            <person name="Mora J."/>
        </authorList>
    </citation>
    <scope>NUCLEOTIDE SEQUENCE [LARGE SCALE GENOMIC DNA]</scope>
    <source>
        <strain evidence="1 2">CCGM5</strain>
    </source>
</reference>
<dbReference type="AlphaFoldDB" id="A0A3E1B700"/>
<dbReference type="EMBL" id="NAOO01000033">
    <property type="protein sequence ID" value="RFB86758.1"/>
    <property type="molecule type" value="Genomic_DNA"/>
</dbReference>
<name>A0A3E1B700_RHILT</name>
<dbReference type="RefSeq" id="WP_054185527.1">
    <property type="nucleotide sequence ID" value="NZ_KZ859527.1"/>
</dbReference>
<comment type="caution">
    <text evidence="1">The sequence shown here is derived from an EMBL/GenBank/DDBJ whole genome shotgun (WGS) entry which is preliminary data.</text>
</comment>
<organism evidence="1 2">
    <name type="scientific">Rhizobium leguminosarum bv. trifolii</name>
    <dbReference type="NCBI Taxonomy" id="386"/>
    <lineage>
        <taxon>Bacteria</taxon>
        <taxon>Pseudomonadati</taxon>
        <taxon>Pseudomonadota</taxon>
        <taxon>Alphaproteobacteria</taxon>
        <taxon>Hyphomicrobiales</taxon>
        <taxon>Rhizobiaceae</taxon>
        <taxon>Rhizobium/Agrobacterium group</taxon>
        <taxon>Rhizobium</taxon>
    </lineage>
</organism>
<accession>A0A3E1B700</accession>
<sequence length="71" mass="7908">MTLLDIVAQSIPSLEEIVSALGYAGVRIDVHLTPDRLSWAPEEQNPVDNGYMVRGFFAPEGRAFMLSDMRI</sequence>
<protein>
    <submittedName>
        <fullName evidence="1">Uncharacterized protein</fullName>
    </submittedName>
</protein>
<proteinExistence type="predicted"/>
<gene>
    <name evidence="1" type="ORF">B5K10_24790</name>
</gene>
<dbReference type="Proteomes" id="UP000256748">
    <property type="component" value="Unassembled WGS sequence"/>
</dbReference>